<keyword evidence="2" id="KW-0540">Nuclease</keyword>
<dbReference type="InterPro" id="IPR037004">
    <property type="entry name" value="Exonuc_VII_ssu_sf"/>
</dbReference>
<organism evidence="4">
    <name type="scientific">marine metagenome</name>
    <dbReference type="NCBI Taxonomy" id="408172"/>
    <lineage>
        <taxon>unclassified sequences</taxon>
        <taxon>metagenomes</taxon>
        <taxon>ecological metagenomes</taxon>
    </lineage>
</organism>
<name>A0A381WF92_9ZZZZ</name>
<dbReference type="NCBIfam" id="TIGR01280">
    <property type="entry name" value="xseB"/>
    <property type="match status" value="1"/>
</dbReference>
<gene>
    <name evidence="4" type="ORF">METZ01_LOCUS103491</name>
</gene>
<protein>
    <submittedName>
        <fullName evidence="4">Uncharacterized protein</fullName>
    </submittedName>
</protein>
<dbReference type="PIRSF" id="PIRSF006488">
    <property type="entry name" value="Exonuc_VII_S"/>
    <property type="match status" value="1"/>
</dbReference>
<evidence type="ECO:0000313" key="4">
    <source>
        <dbReference type="EMBL" id="SVA50637.1"/>
    </source>
</evidence>
<sequence length="76" mass="8716">MAKKEKNQTFEDALSRLETLVEKMESGEGTLEQSLDWFEEGMSLIKSCRQELESAEQKVKELIKNSEGGYSLKDKK</sequence>
<keyword evidence="1" id="KW-0963">Cytoplasm</keyword>
<dbReference type="GO" id="GO:0009318">
    <property type="term" value="C:exodeoxyribonuclease VII complex"/>
    <property type="evidence" value="ECO:0007669"/>
    <property type="project" value="InterPro"/>
</dbReference>
<dbReference type="SUPFAM" id="SSF116842">
    <property type="entry name" value="XseB-like"/>
    <property type="match status" value="1"/>
</dbReference>
<dbReference type="EMBL" id="UINC01011477">
    <property type="protein sequence ID" value="SVA50637.1"/>
    <property type="molecule type" value="Genomic_DNA"/>
</dbReference>
<dbReference type="GO" id="GO:0005829">
    <property type="term" value="C:cytosol"/>
    <property type="evidence" value="ECO:0007669"/>
    <property type="project" value="TreeGrafter"/>
</dbReference>
<dbReference type="GO" id="GO:0006308">
    <property type="term" value="P:DNA catabolic process"/>
    <property type="evidence" value="ECO:0007669"/>
    <property type="project" value="InterPro"/>
</dbReference>
<keyword evidence="3" id="KW-0378">Hydrolase</keyword>
<dbReference type="HAMAP" id="MF_00337">
    <property type="entry name" value="Exonuc_7_S"/>
    <property type="match status" value="1"/>
</dbReference>
<dbReference type="Gene3D" id="1.10.287.1040">
    <property type="entry name" value="Exonuclease VII, small subunit"/>
    <property type="match status" value="1"/>
</dbReference>
<proteinExistence type="inferred from homology"/>
<evidence type="ECO:0000256" key="2">
    <source>
        <dbReference type="ARBA" id="ARBA00022722"/>
    </source>
</evidence>
<dbReference type="PANTHER" id="PTHR34137:SF1">
    <property type="entry name" value="EXODEOXYRIBONUCLEASE 7 SMALL SUBUNIT"/>
    <property type="match status" value="1"/>
</dbReference>
<dbReference type="Pfam" id="PF02609">
    <property type="entry name" value="Exonuc_VII_S"/>
    <property type="match status" value="1"/>
</dbReference>
<dbReference type="AlphaFoldDB" id="A0A381WF92"/>
<evidence type="ECO:0000256" key="1">
    <source>
        <dbReference type="ARBA" id="ARBA00022490"/>
    </source>
</evidence>
<reference evidence="4" key="1">
    <citation type="submission" date="2018-05" db="EMBL/GenBank/DDBJ databases">
        <authorList>
            <person name="Lanie J.A."/>
            <person name="Ng W.-L."/>
            <person name="Kazmierczak K.M."/>
            <person name="Andrzejewski T.M."/>
            <person name="Davidsen T.M."/>
            <person name="Wayne K.J."/>
            <person name="Tettelin H."/>
            <person name="Glass J.I."/>
            <person name="Rusch D."/>
            <person name="Podicherti R."/>
            <person name="Tsui H.-C.T."/>
            <person name="Winkler M.E."/>
        </authorList>
    </citation>
    <scope>NUCLEOTIDE SEQUENCE</scope>
</reference>
<accession>A0A381WF92</accession>
<evidence type="ECO:0000256" key="3">
    <source>
        <dbReference type="ARBA" id="ARBA00022801"/>
    </source>
</evidence>
<dbReference type="PANTHER" id="PTHR34137">
    <property type="entry name" value="EXODEOXYRIBONUCLEASE 7 SMALL SUBUNIT"/>
    <property type="match status" value="1"/>
</dbReference>
<dbReference type="GO" id="GO:0008855">
    <property type="term" value="F:exodeoxyribonuclease VII activity"/>
    <property type="evidence" value="ECO:0007669"/>
    <property type="project" value="InterPro"/>
</dbReference>
<dbReference type="InterPro" id="IPR003761">
    <property type="entry name" value="Exonuc_VII_S"/>
</dbReference>
<dbReference type="NCBIfam" id="NF002140">
    <property type="entry name" value="PRK00977.1-4"/>
    <property type="match status" value="1"/>
</dbReference>